<evidence type="ECO:0000313" key="4">
    <source>
        <dbReference type="Proteomes" id="UP000054266"/>
    </source>
</evidence>
<accession>A0A0D2EC73</accession>
<organism evidence="3 4">
    <name type="scientific">Phialophora macrospora</name>
    <dbReference type="NCBI Taxonomy" id="1851006"/>
    <lineage>
        <taxon>Eukaryota</taxon>
        <taxon>Fungi</taxon>
        <taxon>Dikarya</taxon>
        <taxon>Ascomycota</taxon>
        <taxon>Pezizomycotina</taxon>
        <taxon>Eurotiomycetes</taxon>
        <taxon>Chaetothyriomycetidae</taxon>
        <taxon>Chaetothyriales</taxon>
        <taxon>Herpotrichiellaceae</taxon>
        <taxon>Phialophora</taxon>
    </lineage>
</organism>
<sequence length="120" mass="12416">MSSTRYITVGAVAFGALLYLWPKASPGVPGAPTAGQGLKTTGVENVEKAYGRAGATSTHTKAYGGTIQGQPNDGPTREGGSAGNPNAYEQDGIGDDQRPNSPSKPERAWNKTMYGSEKGK</sequence>
<proteinExistence type="predicted"/>
<feature type="signal peptide" evidence="2">
    <location>
        <begin position="1"/>
        <end position="26"/>
    </location>
</feature>
<evidence type="ECO:0000256" key="1">
    <source>
        <dbReference type="SAM" id="MobiDB-lite"/>
    </source>
</evidence>
<dbReference type="EMBL" id="KN846956">
    <property type="protein sequence ID" value="KIW71877.1"/>
    <property type="molecule type" value="Genomic_DNA"/>
</dbReference>
<keyword evidence="4" id="KW-1185">Reference proteome</keyword>
<reference evidence="3 4" key="1">
    <citation type="submission" date="2015-01" db="EMBL/GenBank/DDBJ databases">
        <title>The Genome Sequence of Capronia semiimmersa CBS27337.</title>
        <authorList>
            <consortium name="The Broad Institute Genomics Platform"/>
            <person name="Cuomo C."/>
            <person name="de Hoog S."/>
            <person name="Gorbushina A."/>
            <person name="Stielow B."/>
            <person name="Teixiera M."/>
            <person name="Abouelleil A."/>
            <person name="Chapman S.B."/>
            <person name="Priest M."/>
            <person name="Young S.K."/>
            <person name="Wortman J."/>
            <person name="Nusbaum C."/>
            <person name="Birren B."/>
        </authorList>
    </citation>
    <scope>NUCLEOTIDE SEQUENCE [LARGE SCALE GENOMIC DNA]</scope>
    <source>
        <strain evidence="3 4">CBS 27337</strain>
    </source>
</reference>
<feature type="region of interest" description="Disordered" evidence="1">
    <location>
        <begin position="49"/>
        <end position="120"/>
    </location>
</feature>
<feature type="chain" id="PRO_5002256562" evidence="2">
    <location>
        <begin position="27"/>
        <end position="120"/>
    </location>
</feature>
<protein>
    <submittedName>
        <fullName evidence="3">Uncharacterized protein</fullName>
    </submittedName>
</protein>
<evidence type="ECO:0000256" key="2">
    <source>
        <dbReference type="SAM" id="SignalP"/>
    </source>
</evidence>
<evidence type="ECO:0000313" key="3">
    <source>
        <dbReference type="EMBL" id="KIW71877.1"/>
    </source>
</evidence>
<keyword evidence="2" id="KW-0732">Signal</keyword>
<gene>
    <name evidence="3" type="ORF">PV04_00106</name>
</gene>
<dbReference type="Proteomes" id="UP000054266">
    <property type="component" value="Unassembled WGS sequence"/>
</dbReference>
<dbReference type="HOGENOM" id="CLU_152060_0_0_1"/>
<name>A0A0D2EC73_9EURO</name>
<dbReference type="AlphaFoldDB" id="A0A0D2EC73"/>